<comment type="caution">
    <text evidence="2">The sequence shown here is derived from an EMBL/GenBank/DDBJ whole genome shotgun (WGS) entry which is preliminary data.</text>
</comment>
<evidence type="ECO:0000313" key="3">
    <source>
        <dbReference type="Proteomes" id="UP001149074"/>
    </source>
</evidence>
<dbReference type="Proteomes" id="UP001149074">
    <property type="component" value="Unassembled WGS sequence"/>
</dbReference>
<gene>
    <name evidence="2" type="ORF">N7532_004517</name>
</gene>
<reference evidence="2" key="2">
    <citation type="journal article" date="2023" name="IMA Fungus">
        <title>Comparative genomic study of the Penicillium genus elucidates a diverse pangenome and 15 lateral gene transfer events.</title>
        <authorList>
            <person name="Petersen C."/>
            <person name="Sorensen T."/>
            <person name="Nielsen M.R."/>
            <person name="Sondergaard T.E."/>
            <person name="Sorensen J.L."/>
            <person name="Fitzpatrick D.A."/>
            <person name="Frisvad J.C."/>
            <person name="Nielsen K.L."/>
        </authorList>
    </citation>
    <scope>NUCLEOTIDE SEQUENCE</scope>
    <source>
        <strain evidence="2">IBT 30761</strain>
    </source>
</reference>
<protein>
    <submittedName>
        <fullName evidence="2">Uncharacterized protein</fullName>
    </submittedName>
</protein>
<dbReference type="EMBL" id="JAPQKI010000004">
    <property type="protein sequence ID" value="KAJ5103988.1"/>
    <property type="molecule type" value="Genomic_DNA"/>
</dbReference>
<accession>A0A9W9FPH2</accession>
<name>A0A9W9FPH2_9EURO</name>
<feature type="region of interest" description="Disordered" evidence="1">
    <location>
        <begin position="855"/>
        <end position="884"/>
    </location>
</feature>
<feature type="compositionally biased region" description="Basic and acidic residues" evidence="1">
    <location>
        <begin position="103"/>
        <end position="141"/>
    </location>
</feature>
<dbReference type="AlphaFoldDB" id="A0A9W9FPH2"/>
<feature type="region of interest" description="Disordered" evidence="1">
    <location>
        <begin position="49"/>
        <end position="152"/>
    </location>
</feature>
<evidence type="ECO:0000313" key="2">
    <source>
        <dbReference type="EMBL" id="KAJ5103988.1"/>
    </source>
</evidence>
<feature type="compositionally biased region" description="Low complexity" evidence="1">
    <location>
        <begin position="64"/>
        <end position="80"/>
    </location>
</feature>
<dbReference type="Gene3D" id="1.25.40.10">
    <property type="entry name" value="Tetratricopeptide repeat domain"/>
    <property type="match status" value="1"/>
</dbReference>
<dbReference type="GeneID" id="81355990"/>
<proteinExistence type="predicted"/>
<keyword evidence="3" id="KW-1185">Reference proteome</keyword>
<dbReference type="OrthoDB" id="72441at2759"/>
<evidence type="ECO:0000256" key="1">
    <source>
        <dbReference type="SAM" id="MobiDB-lite"/>
    </source>
</evidence>
<organism evidence="2 3">
    <name type="scientific">Penicillium argentinense</name>
    <dbReference type="NCBI Taxonomy" id="1131581"/>
    <lineage>
        <taxon>Eukaryota</taxon>
        <taxon>Fungi</taxon>
        <taxon>Dikarya</taxon>
        <taxon>Ascomycota</taxon>
        <taxon>Pezizomycotina</taxon>
        <taxon>Eurotiomycetes</taxon>
        <taxon>Eurotiomycetidae</taxon>
        <taxon>Eurotiales</taxon>
        <taxon>Aspergillaceae</taxon>
        <taxon>Penicillium</taxon>
    </lineage>
</organism>
<dbReference type="InterPro" id="IPR011990">
    <property type="entry name" value="TPR-like_helical_dom_sf"/>
</dbReference>
<dbReference type="RefSeq" id="XP_056477368.1">
    <property type="nucleotide sequence ID" value="XM_056617011.1"/>
</dbReference>
<sequence length="884" mass="100573">MFARGRPCLRRRLPVVLDTVAAGPDEPLLFLYPRWAASVLQRQQSIASLTPAAAPSKAIRTSDRSLQPPRPRASSPALRRQSSKWISTNAAGTANKRPNRLKAVAEKRGAAEQRAAEKRAAAKQERAAEEERAVNLDRGEVNNEGAGPGNGSEALAALATGPRRPVQNLAGIEVDTPNRTPPTIWKNRRRNRDILTSRFPGTSQQSISRRLRPEYRLSRRDQKKLRYGMWLKRRTGDVSLSSGNWLSLKDVLERREQGSYQGTRKSYRQRELYLPEETIGLLSGVTDAAMKENVWYIAVHNGCRVQVLHPREGDGINRKVILSGSDHVTEIVEGRFRRQQSLQSSGDPLVSMSKPLLPMFSSTDLMRRKNIPVPMVRGIWYFPKAYGKEFSVDEVIAQRSSINTVRELAEYIDDLTHARAPHLFEKVANNYRILHHHEQIAKELLYLFRQDYVQKLCSSAALNQALTFLCEHEFLRIARVVFSRAEHVATAETYNIFLRYAGRRQDIIMFRKLLVSMSRAQIRPNPETWIALLSAMVTPSAKASLMTHMVHKGLLKETSILRTSLQLTIHDSLWIHLENGQSMESFIALMYDTHGANWFSISLLSQMFAVTCRQRNFAATDALLKICFESQLPVGSETLSAVLGMCRRNISAALRYTIELLRIPGFRLSEEEFDLLFRIAYKAQRYNICRVLWRYACVYECVSYRMKLIVTSSLCRHTVRMGITREETRNWHVNAGKFIAGLEQHLPVKSPNTWYPKYVIDGLPSEFRNNALGYLLSSGFKTGAERTFQLRVASAVAQRDRLSGAYRYHAMFPLSVMLEAAEIIDNDWRTRPPMTLSEMLDEGIKVPIARRSSSLRYPKYPHGDTTQEPLLPSSPKTHSLPKLM</sequence>
<reference evidence="2" key="1">
    <citation type="submission" date="2022-11" db="EMBL/GenBank/DDBJ databases">
        <authorList>
            <person name="Petersen C."/>
        </authorList>
    </citation>
    <scope>NUCLEOTIDE SEQUENCE</scope>
    <source>
        <strain evidence="2">IBT 30761</strain>
    </source>
</reference>